<evidence type="ECO:0000313" key="2">
    <source>
        <dbReference type="Proteomes" id="UP000000292"/>
    </source>
</evidence>
<reference evidence="1 2" key="1">
    <citation type="journal article" date="2011" name="J. Bacteriol.">
        <title>Complete Genome Sequence of Alicyclobacillus acidocaldarius Strain Tc-4-1.</title>
        <authorList>
            <person name="Chen Y."/>
            <person name="He Y."/>
            <person name="Zhang B."/>
            <person name="Yang J."/>
            <person name="Li W."/>
            <person name="Dong Z."/>
            <person name="Hu S."/>
        </authorList>
    </citation>
    <scope>NUCLEOTIDE SEQUENCE [LARGE SCALE GENOMIC DNA]</scope>
    <source>
        <strain evidence="1 2">Tc-4-1</strain>
    </source>
</reference>
<gene>
    <name evidence="1" type="ordered locus">TC41_2614</name>
</gene>
<evidence type="ECO:0000313" key="1">
    <source>
        <dbReference type="EMBL" id="AEJ44509.1"/>
    </source>
</evidence>
<dbReference type="Proteomes" id="UP000000292">
    <property type="component" value="Chromosome"/>
</dbReference>
<reference evidence="2" key="2">
    <citation type="submission" date="2011-06" db="EMBL/GenBank/DDBJ databases">
        <title>The complete genome sequence of Alicyclobacillus acidocaldarius sp. Tc-4-1.</title>
        <authorList>
            <person name="Chen Y."/>
            <person name="He Y."/>
            <person name="Dong Z."/>
            <person name="Hu S."/>
        </authorList>
    </citation>
    <scope>NUCLEOTIDE SEQUENCE [LARGE SCALE GENOMIC DNA]</scope>
    <source>
        <strain evidence="2">Tc-4-1</strain>
    </source>
</reference>
<accession>F8II29</accession>
<dbReference type="STRING" id="1048834.TC41_2614"/>
<dbReference type="EMBL" id="CP002902">
    <property type="protein sequence ID" value="AEJ44509.1"/>
    <property type="molecule type" value="Genomic_DNA"/>
</dbReference>
<organism evidence="1 2">
    <name type="scientific">Alicyclobacillus acidocaldarius (strain Tc-4-1)</name>
    <name type="common">Bacillus acidocaldarius</name>
    <dbReference type="NCBI Taxonomy" id="1048834"/>
    <lineage>
        <taxon>Bacteria</taxon>
        <taxon>Bacillati</taxon>
        <taxon>Bacillota</taxon>
        <taxon>Bacilli</taxon>
        <taxon>Bacillales</taxon>
        <taxon>Alicyclobacillaceae</taxon>
        <taxon>Alicyclobacillus</taxon>
    </lineage>
</organism>
<proteinExistence type="predicted"/>
<protein>
    <submittedName>
        <fullName evidence="1">Uncharacterized protein</fullName>
    </submittedName>
</protein>
<sequence>MARPANHTILILPENLRGAYAAFPTFWQTFRRRRPADRVAAVELALSGVGLI</sequence>
<dbReference type="AlphaFoldDB" id="F8II29"/>
<name>F8II29_ALIAT</name>
<dbReference type="KEGG" id="aad:TC41_2614"/>
<dbReference type="HOGENOM" id="CLU_3076011_0_0_9"/>